<evidence type="ECO:0000313" key="4">
    <source>
        <dbReference type="Proteomes" id="UP000476064"/>
    </source>
</evidence>
<feature type="signal peptide" evidence="2">
    <location>
        <begin position="1"/>
        <end position="26"/>
    </location>
</feature>
<evidence type="ECO:0000313" key="3">
    <source>
        <dbReference type="EMBL" id="QHT58536.1"/>
    </source>
</evidence>
<feature type="chain" id="PRO_5025476717" evidence="2">
    <location>
        <begin position="27"/>
        <end position="257"/>
    </location>
</feature>
<accession>A0A6C0FN24</accession>
<evidence type="ECO:0000256" key="1">
    <source>
        <dbReference type="SAM" id="Coils"/>
    </source>
</evidence>
<dbReference type="AlphaFoldDB" id="A0A6C0FN24"/>
<dbReference type="KEGG" id="plyc:GXP70_00115"/>
<keyword evidence="2" id="KW-0732">Signal</keyword>
<evidence type="ECO:0000256" key="2">
    <source>
        <dbReference type="SAM" id="SignalP"/>
    </source>
</evidence>
<keyword evidence="1" id="KW-0175">Coiled coil</keyword>
<gene>
    <name evidence="3" type="ORF">GXP70_00115</name>
</gene>
<name>A0A6C0FN24_9BACL</name>
<sequence length="257" mass="26908">MKFMKTKVAAGVVAVGMLASMGTVFAATDAGGQLHNWYDKASSTIKGVITGEFATYKSGKIDEHNGKVATAIGKARQDIRDAGNAQIANVKSSVTSQTAAYGSQLDSAKGAILTSMPAEFDAFVSTENTKTDGDVAKAGAQNTTDINNAIKNHKGVYLGRLDTETAPTVDAKKAELRSKIDQVKQALNGALEGEKNQAAIDLQNHLKAQLDALETQLDALTQAGVNAAIDEINAKGQTVLNTALSELDNIVANEIDN</sequence>
<feature type="coiled-coil region" evidence="1">
    <location>
        <begin position="196"/>
        <end position="223"/>
    </location>
</feature>
<dbReference type="Proteomes" id="UP000476064">
    <property type="component" value="Chromosome"/>
</dbReference>
<dbReference type="RefSeq" id="WP_162354611.1">
    <property type="nucleotide sequence ID" value="NZ_CP048209.1"/>
</dbReference>
<reference evidence="3 4" key="1">
    <citation type="submission" date="2020-01" db="EMBL/GenBank/DDBJ databases">
        <title>Paenibacillus sp. nov., isolated from tomato rhizosphere.</title>
        <authorList>
            <person name="Weon H.-Y."/>
            <person name="Lee S.A."/>
        </authorList>
    </citation>
    <scope>NUCLEOTIDE SEQUENCE [LARGE SCALE GENOMIC DNA]</scope>
    <source>
        <strain evidence="3 4">12200R-189</strain>
    </source>
</reference>
<keyword evidence="4" id="KW-1185">Reference proteome</keyword>
<dbReference type="EMBL" id="CP048209">
    <property type="protein sequence ID" value="QHT58536.1"/>
    <property type="molecule type" value="Genomic_DNA"/>
</dbReference>
<protein>
    <submittedName>
        <fullName evidence="3">Uncharacterized protein</fullName>
    </submittedName>
</protein>
<organism evidence="3 4">
    <name type="scientific">Paenibacillus lycopersici</name>
    <dbReference type="NCBI Taxonomy" id="2704462"/>
    <lineage>
        <taxon>Bacteria</taxon>
        <taxon>Bacillati</taxon>
        <taxon>Bacillota</taxon>
        <taxon>Bacilli</taxon>
        <taxon>Bacillales</taxon>
        <taxon>Paenibacillaceae</taxon>
        <taxon>Paenibacillus</taxon>
    </lineage>
</organism>
<proteinExistence type="predicted"/>